<accession>A0A0K8S3C4</accession>
<reference evidence="2" key="1">
    <citation type="submission" date="2014-09" db="EMBL/GenBank/DDBJ databases">
        <authorList>
            <person name="Magalhaes I.L.F."/>
            <person name="Oliveira U."/>
            <person name="Santos F.R."/>
            <person name="Vidigal T.H.D.A."/>
            <person name="Brescovit A.D."/>
            <person name="Santos A.J."/>
        </authorList>
    </citation>
    <scope>NUCLEOTIDE SEQUENCE</scope>
</reference>
<organism evidence="2">
    <name type="scientific">Lygus hesperus</name>
    <name type="common">Western plant bug</name>
    <dbReference type="NCBI Taxonomy" id="30085"/>
    <lineage>
        <taxon>Eukaryota</taxon>
        <taxon>Metazoa</taxon>
        <taxon>Ecdysozoa</taxon>
        <taxon>Arthropoda</taxon>
        <taxon>Hexapoda</taxon>
        <taxon>Insecta</taxon>
        <taxon>Pterygota</taxon>
        <taxon>Neoptera</taxon>
        <taxon>Paraneoptera</taxon>
        <taxon>Hemiptera</taxon>
        <taxon>Heteroptera</taxon>
        <taxon>Panheteroptera</taxon>
        <taxon>Cimicomorpha</taxon>
        <taxon>Miridae</taxon>
        <taxon>Mirini</taxon>
        <taxon>Lygus</taxon>
    </lineage>
</organism>
<sequence length="171" mass="18512">LLGQQMNVEALIITVLQPTGDTVGTKTPPTSRARADQPSMSLLDERGDAVSIPTIEGAPTGDSNQDTHRNPVTQTQVGDALPSGSFPSQYWDCTVGQQPVTGPFQGPVWGTGGFFLFLTKVFLHGTNPHRLHPNTGLTYIMSRVSCHSVEQLTIHTPPEMHLPQGEILIYI</sequence>
<feature type="non-terminal residue" evidence="2">
    <location>
        <position position="1"/>
    </location>
</feature>
<evidence type="ECO:0000256" key="1">
    <source>
        <dbReference type="SAM" id="MobiDB-lite"/>
    </source>
</evidence>
<feature type="compositionally biased region" description="Polar residues" evidence="1">
    <location>
        <begin position="19"/>
        <end position="30"/>
    </location>
</feature>
<evidence type="ECO:0000313" key="2">
    <source>
        <dbReference type="EMBL" id="JAG47791.1"/>
    </source>
</evidence>
<dbReference type="EMBL" id="GBRD01018036">
    <property type="protein sequence ID" value="JAG47791.1"/>
    <property type="molecule type" value="Transcribed_RNA"/>
</dbReference>
<feature type="region of interest" description="Disordered" evidence="1">
    <location>
        <begin position="19"/>
        <end position="38"/>
    </location>
</feature>
<proteinExistence type="predicted"/>
<feature type="region of interest" description="Disordered" evidence="1">
    <location>
        <begin position="52"/>
        <end position="81"/>
    </location>
</feature>
<name>A0A0K8S3C4_LYGHE</name>
<protein>
    <submittedName>
        <fullName evidence="2">Uncharacterized protein</fullName>
    </submittedName>
</protein>
<dbReference type="AlphaFoldDB" id="A0A0K8S3C4"/>